<gene>
    <name evidence="1" type="ORF">T03_8945</name>
</gene>
<keyword evidence="2" id="KW-1185">Reference proteome</keyword>
<proteinExistence type="predicted"/>
<sequence length="65" mass="7668">MEQRKWENADGTKQNRRRQDICEAGLMILRKGEVIVLFNEITQLRLRKTSSLEQHQRHLTCGGVF</sequence>
<protein>
    <submittedName>
        <fullName evidence="1">Uncharacterized protein</fullName>
    </submittedName>
</protein>
<name>A0A0V1D4E4_TRIBR</name>
<accession>A0A0V1D4E4</accession>
<organism evidence="1 2">
    <name type="scientific">Trichinella britovi</name>
    <name type="common">Parasitic roundworm</name>
    <dbReference type="NCBI Taxonomy" id="45882"/>
    <lineage>
        <taxon>Eukaryota</taxon>
        <taxon>Metazoa</taxon>
        <taxon>Ecdysozoa</taxon>
        <taxon>Nematoda</taxon>
        <taxon>Enoplea</taxon>
        <taxon>Dorylaimia</taxon>
        <taxon>Trichinellida</taxon>
        <taxon>Trichinellidae</taxon>
        <taxon>Trichinella</taxon>
    </lineage>
</organism>
<evidence type="ECO:0000313" key="2">
    <source>
        <dbReference type="Proteomes" id="UP000054653"/>
    </source>
</evidence>
<comment type="caution">
    <text evidence="1">The sequence shown here is derived from an EMBL/GenBank/DDBJ whole genome shotgun (WGS) entry which is preliminary data.</text>
</comment>
<dbReference type="EMBL" id="JYDI01000044">
    <property type="protein sequence ID" value="KRY56334.1"/>
    <property type="molecule type" value="Genomic_DNA"/>
</dbReference>
<dbReference type="Proteomes" id="UP000054653">
    <property type="component" value="Unassembled WGS sequence"/>
</dbReference>
<dbReference type="AlphaFoldDB" id="A0A0V1D4E4"/>
<evidence type="ECO:0000313" key="1">
    <source>
        <dbReference type="EMBL" id="KRY56334.1"/>
    </source>
</evidence>
<reference evidence="1 2" key="1">
    <citation type="submission" date="2015-01" db="EMBL/GenBank/DDBJ databases">
        <title>Evolution of Trichinella species and genotypes.</title>
        <authorList>
            <person name="Korhonen P.K."/>
            <person name="Edoardo P."/>
            <person name="Giuseppe L.R."/>
            <person name="Gasser R.B."/>
        </authorList>
    </citation>
    <scope>NUCLEOTIDE SEQUENCE [LARGE SCALE GENOMIC DNA]</scope>
    <source>
        <strain evidence="1">ISS120</strain>
    </source>
</reference>